<dbReference type="CDD" id="cd00761">
    <property type="entry name" value="Glyco_tranf_GTA_type"/>
    <property type="match status" value="1"/>
</dbReference>
<sequence length="306" mass="33948">MAQIPATSKARRLMISACARLFGPDAALRIKDLQKSEIAALYLNKTGTPPPPKIPKVMFLIPLVGKHHVSDWDAVQRRLAATIASFRAQTSPYWSCVVCGQDEPDQIDFGERVVFLPFEAAVEGNDKWAKLAALVRNLPTDGMWDGYVMPFDADDLLHPNAVAEMIGTAAPGGYLISTGYIKDVAADRVGLAGPRTVAMPLRKPFWKLCGSTAAFRYSDTQMEADFLHDVTQHEHRMFPYLAKLAGRGLTEMNIPAAMYMLNHGENFGVRRGRVGFKPRFVERFQIKDPDELVRIVDNFPGAASDR</sequence>
<dbReference type="InterPro" id="IPR029044">
    <property type="entry name" value="Nucleotide-diphossugar_trans"/>
</dbReference>
<proteinExistence type="predicted"/>
<accession>A0ABX2IP76</accession>
<dbReference type="EMBL" id="JABUFE010000003">
    <property type="protein sequence ID" value="NSX54687.1"/>
    <property type="molecule type" value="Genomic_DNA"/>
</dbReference>
<name>A0ABX2IP76_9RHOB</name>
<reference evidence="1 2" key="1">
    <citation type="submission" date="2020-06" db="EMBL/GenBank/DDBJ databases">
        <title>Sulfitobacter algicola sp. nov., isolated from green algae.</title>
        <authorList>
            <person name="Wang C."/>
        </authorList>
    </citation>
    <scope>NUCLEOTIDE SEQUENCE [LARGE SCALE GENOMIC DNA]</scope>
    <source>
        <strain evidence="1 2">1151</strain>
    </source>
</reference>
<gene>
    <name evidence="1" type="ORF">HRQ87_07705</name>
</gene>
<dbReference type="SUPFAM" id="SSF53448">
    <property type="entry name" value="Nucleotide-diphospho-sugar transferases"/>
    <property type="match status" value="1"/>
</dbReference>
<evidence type="ECO:0000313" key="2">
    <source>
        <dbReference type="Proteomes" id="UP000777935"/>
    </source>
</evidence>
<protein>
    <submittedName>
        <fullName evidence="1">Glycosyltransferase family 2 protein</fullName>
    </submittedName>
</protein>
<dbReference type="RefSeq" id="WP_174136942.1">
    <property type="nucleotide sequence ID" value="NZ_JABUFE010000003.1"/>
</dbReference>
<organism evidence="1 2">
    <name type="scientific">Parasulfitobacter algicola</name>
    <dbReference type="NCBI Taxonomy" id="2614809"/>
    <lineage>
        <taxon>Bacteria</taxon>
        <taxon>Pseudomonadati</taxon>
        <taxon>Pseudomonadota</taxon>
        <taxon>Alphaproteobacteria</taxon>
        <taxon>Rhodobacterales</taxon>
        <taxon>Roseobacteraceae</taxon>
        <taxon>Parasulfitobacter</taxon>
    </lineage>
</organism>
<evidence type="ECO:0000313" key="1">
    <source>
        <dbReference type="EMBL" id="NSX54687.1"/>
    </source>
</evidence>
<keyword evidence="2" id="KW-1185">Reference proteome</keyword>
<dbReference type="Proteomes" id="UP000777935">
    <property type="component" value="Unassembled WGS sequence"/>
</dbReference>
<comment type="caution">
    <text evidence="1">The sequence shown here is derived from an EMBL/GenBank/DDBJ whole genome shotgun (WGS) entry which is preliminary data.</text>
</comment>